<reference evidence="1" key="1">
    <citation type="journal article" date="2014" name="Int. J. Syst. Evol. Microbiol.">
        <title>Complete genome sequence of Corynebacterium casei LMG S-19264T (=DSM 44701T), isolated from a smear-ripened cheese.</title>
        <authorList>
            <consortium name="US DOE Joint Genome Institute (JGI-PGF)"/>
            <person name="Walter F."/>
            <person name="Albersmeier A."/>
            <person name="Kalinowski J."/>
            <person name="Ruckert C."/>
        </authorList>
    </citation>
    <scope>NUCLEOTIDE SEQUENCE</scope>
    <source>
        <strain evidence="1">CGMCC 1.14984</strain>
    </source>
</reference>
<evidence type="ECO:0000313" key="3">
    <source>
        <dbReference type="Proteomes" id="UP000621856"/>
    </source>
</evidence>
<evidence type="ECO:0000313" key="4">
    <source>
        <dbReference type="Proteomes" id="UP000818603"/>
    </source>
</evidence>
<sequence length="218" mass="24741">MLEKLDDPKFIRVSEPSADVVHAMENLLQPQNDLHIAEVGVGIGATTLALLKWMDHKGKLDIFDFHASVNDLAGDLEKMGFSNFRKFGNTRRTYDGYAWNLALLAAEALKNGSDGIYDFVYLDGAHAYWQDAPAACALKVLVKPSGYILFDDYDWTFAGSPSMNAKVMPHQVNHYTDEQMETKQVRLVCEIFFDPDPNWEEVTLPESPHIRKLYRRKA</sequence>
<reference evidence="1" key="3">
    <citation type="submission" date="2020-09" db="EMBL/GenBank/DDBJ databases">
        <authorList>
            <person name="Sun Q."/>
            <person name="Zhou Y."/>
        </authorList>
    </citation>
    <scope>NUCLEOTIDE SEQUENCE</scope>
    <source>
        <strain evidence="1">CGMCC 1.14984</strain>
    </source>
</reference>
<keyword evidence="2" id="KW-0808">Transferase</keyword>
<dbReference type="EMBL" id="BMGZ01000001">
    <property type="protein sequence ID" value="GGH94896.1"/>
    <property type="molecule type" value="Genomic_DNA"/>
</dbReference>
<evidence type="ECO:0000313" key="1">
    <source>
        <dbReference type="EMBL" id="GGH94896.1"/>
    </source>
</evidence>
<dbReference type="CDD" id="cd02440">
    <property type="entry name" value="AdoMet_MTases"/>
    <property type="match status" value="1"/>
</dbReference>
<dbReference type="Proteomes" id="UP000818603">
    <property type="component" value="Unassembled WGS sequence"/>
</dbReference>
<accession>A0A8J3A2W6</accession>
<dbReference type="Gene3D" id="3.40.50.150">
    <property type="entry name" value="Vaccinia Virus protein VP39"/>
    <property type="match status" value="1"/>
</dbReference>
<dbReference type="GO" id="GO:0032259">
    <property type="term" value="P:methylation"/>
    <property type="evidence" value="ECO:0007669"/>
    <property type="project" value="UniProtKB-KW"/>
</dbReference>
<keyword evidence="2" id="KW-0489">Methyltransferase</keyword>
<dbReference type="InterPro" id="IPR029063">
    <property type="entry name" value="SAM-dependent_MTases_sf"/>
</dbReference>
<dbReference type="SUPFAM" id="SSF53335">
    <property type="entry name" value="S-adenosyl-L-methionine-dependent methyltransferases"/>
    <property type="match status" value="1"/>
</dbReference>
<comment type="caution">
    <text evidence="1">The sequence shown here is derived from an EMBL/GenBank/DDBJ whole genome shotgun (WGS) entry which is preliminary data.</text>
</comment>
<protein>
    <submittedName>
        <fullName evidence="2">Class I SAM-dependent methyltransferase</fullName>
    </submittedName>
</protein>
<gene>
    <name evidence="2" type="ORF">FF098_005030</name>
    <name evidence="1" type="ORF">GCM10011355_10160</name>
</gene>
<dbReference type="RefSeq" id="WP_166426337.1">
    <property type="nucleotide sequence ID" value="NZ_BMGZ01000001.1"/>
</dbReference>
<dbReference type="EMBL" id="VCJR02000001">
    <property type="protein sequence ID" value="NHK27260.1"/>
    <property type="molecule type" value="Genomic_DNA"/>
</dbReference>
<evidence type="ECO:0000313" key="2">
    <source>
        <dbReference type="EMBL" id="NHK27260.1"/>
    </source>
</evidence>
<dbReference type="Pfam" id="PF13578">
    <property type="entry name" value="Methyltransf_24"/>
    <property type="match status" value="1"/>
</dbReference>
<proteinExistence type="predicted"/>
<organism evidence="1 3">
    <name type="scientific">Aquisalinus luteolus</name>
    <dbReference type="NCBI Taxonomy" id="1566827"/>
    <lineage>
        <taxon>Bacteria</taxon>
        <taxon>Pseudomonadati</taxon>
        <taxon>Pseudomonadota</taxon>
        <taxon>Alphaproteobacteria</taxon>
        <taxon>Parvularculales</taxon>
        <taxon>Parvularculaceae</taxon>
        <taxon>Aquisalinus</taxon>
    </lineage>
</organism>
<keyword evidence="4" id="KW-1185">Reference proteome</keyword>
<reference evidence="2 4" key="2">
    <citation type="submission" date="2020-02" db="EMBL/GenBank/DDBJ databases">
        <title>Genome sequence of Parvularcula flava strain NH6-79.</title>
        <authorList>
            <person name="Abdul Karim M.H."/>
            <person name="Lam M.Q."/>
            <person name="Chen S.J."/>
            <person name="Yahya A."/>
            <person name="Shahir S."/>
            <person name="Shamsir M.S."/>
            <person name="Chong C.S."/>
        </authorList>
    </citation>
    <scope>NUCLEOTIDE SEQUENCE [LARGE SCALE GENOMIC DNA]</scope>
    <source>
        <strain evidence="2 4">NH6-79</strain>
    </source>
</reference>
<dbReference type="GO" id="GO:0008168">
    <property type="term" value="F:methyltransferase activity"/>
    <property type="evidence" value="ECO:0007669"/>
    <property type="project" value="UniProtKB-KW"/>
</dbReference>
<name>A0A8J3A2W6_9PROT</name>
<dbReference type="Proteomes" id="UP000621856">
    <property type="component" value="Unassembled WGS sequence"/>
</dbReference>
<dbReference type="AlphaFoldDB" id="A0A8J3A2W6"/>